<feature type="non-terminal residue" evidence="2">
    <location>
        <position position="271"/>
    </location>
</feature>
<feature type="non-terminal residue" evidence="2">
    <location>
        <position position="1"/>
    </location>
</feature>
<accession>A0A6J4JIA3</accession>
<organism evidence="2">
    <name type="scientific">uncultured Blastococcus sp</name>
    <dbReference type="NCBI Taxonomy" id="217144"/>
    <lineage>
        <taxon>Bacteria</taxon>
        <taxon>Bacillati</taxon>
        <taxon>Actinomycetota</taxon>
        <taxon>Actinomycetes</taxon>
        <taxon>Geodermatophilales</taxon>
        <taxon>Geodermatophilaceae</taxon>
        <taxon>Blastococcus</taxon>
        <taxon>environmental samples</taxon>
    </lineage>
</organism>
<feature type="compositionally biased region" description="Low complexity" evidence="1">
    <location>
        <begin position="202"/>
        <end position="214"/>
    </location>
</feature>
<feature type="compositionally biased region" description="Low complexity" evidence="1">
    <location>
        <begin position="95"/>
        <end position="116"/>
    </location>
</feature>
<sequence>ACSPRRHPSRAGRRRHHRGHPPRGRGWGAGRADRARLCGRPRRSGVHRMEQRLAGRRPRPGRRAGRQTHRPGGGPARPAALRGPRRRCPGRRPVARAGDRAGSAAARPGRQRLGLQRRPEAHRGVRRPLRDRFRCLAGRCGGGGPRDTDRAVVAGHRRGCARGGRPPGQRRARPRGRPGDRCARPAAPPRRHRLGGHGGAAAGRRLAGAGAGARRSVDRGRLGVPCPGRSDRGRRRARGDGAVPPAGVPGGHAPDRPRRGAARRGRRLTGL</sequence>
<feature type="region of interest" description="Disordered" evidence="1">
    <location>
        <begin position="156"/>
        <end position="271"/>
    </location>
</feature>
<feature type="compositionally biased region" description="Basic residues" evidence="1">
    <location>
        <begin position="54"/>
        <end position="69"/>
    </location>
</feature>
<name>A0A6J4JIA3_9ACTN</name>
<keyword evidence="2" id="KW-0808">Transferase</keyword>
<feature type="compositionally biased region" description="Basic residues" evidence="1">
    <location>
        <begin position="1"/>
        <end position="23"/>
    </location>
</feature>
<dbReference type="EMBL" id="CADCTI010000302">
    <property type="protein sequence ID" value="CAA9280032.1"/>
    <property type="molecule type" value="Genomic_DNA"/>
</dbReference>
<evidence type="ECO:0000256" key="1">
    <source>
        <dbReference type="SAM" id="MobiDB-lite"/>
    </source>
</evidence>
<feature type="compositionally biased region" description="Basic residues" evidence="1">
    <location>
        <begin position="37"/>
        <end position="46"/>
    </location>
</feature>
<dbReference type="AlphaFoldDB" id="A0A6J4JIA3"/>
<dbReference type="GO" id="GO:0016740">
    <property type="term" value="F:transferase activity"/>
    <property type="evidence" value="ECO:0007669"/>
    <property type="project" value="UniProtKB-KW"/>
</dbReference>
<gene>
    <name evidence="2" type="ORF">AVDCRST_MAG57-3741</name>
</gene>
<reference evidence="2" key="1">
    <citation type="submission" date="2020-02" db="EMBL/GenBank/DDBJ databases">
        <authorList>
            <person name="Meier V. D."/>
        </authorList>
    </citation>
    <scope>NUCLEOTIDE SEQUENCE</scope>
    <source>
        <strain evidence="2">AVDCRST_MAG57</strain>
    </source>
</reference>
<feature type="compositionally biased region" description="Basic residues" evidence="1">
    <location>
        <begin position="259"/>
        <end position="271"/>
    </location>
</feature>
<feature type="compositionally biased region" description="Basic residues" evidence="1">
    <location>
        <begin position="83"/>
        <end position="94"/>
    </location>
</feature>
<evidence type="ECO:0000313" key="2">
    <source>
        <dbReference type="EMBL" id="CAA9280032.1"/>
    </source>
</evidence>
<proteinExistence type="predicted"/>
<feature type="region of interest" description="Disordered" evidence="1">
    <location>
        <begin position="1"/>
        <end position="126"/>
    </location>
</feature>
<protein>
    <submittedName>
        <fullName evidence="2">Similar to 1,4-dihydroxy-2-naphthoate octaprenyltransferase</fullName>
    </submittedName>
</protein>
<feature type="compositionally biased region" description="Basic and acidic residues" evidence="1">
    <location>
        <begin position="117"/>
        <end position="126"/>
    </location>
</feature>